<dbReference type="InterPro" id="IPR025836">
    <property type="entry name" value="Zn_knuckle_CX2CX4HX4C"/>
</dbReference>
<gene>
    <name evidence="4" type="ORF">BRARA_C00519</name>
</gene>
<dbReference type="InterPro" id="IPR040256">
    <property type="entry name" value="At4g02000-like"/>
</dbReference>
<sequence length="500" mass="57155">MAQRTSRGEKEKWMADPPMKSRRPPIKIPEGNNRALIEENRFTLIGRVTNPHIQKTRALVDFFLQHWRVQGNFTGRALGPSMFQFKFESEHDLDEVLSQAPFHFKRWMMILQRWEPIVSDFFPALIPFWITIHGLPLHYWTEEALESIGTELGPVDGFDVDQGRVRVLINGLKPLEMILDVSTPSGELKQVELEYEGLQKHCFVCHSLSHEKEDCPSLNLTPRNEWRPIVRESQIEPGSKTANPQVSKSVNSHTSHTPSPRPEREGDSRLKRVTPSTSHRPEEGSEPSHERRSALERLSLSHERIPLLQDGVANSESGRLQEVDIQYLEETAPRLQPVERSIPSSSRNPISQTPEHYDPSQDRSPIRTLSEDRLHVSLRLGPLRDTNIEEEEDNVLPRKESALKRLASTISRVDKGKGKMLPQTKKRVCRSPIQGASLKRRRVTRSQNSPRRKLLHDAIRSGATNSRGRELAQVLGIHGGPWSSSVISLVDHWGFQRLIR</sequence>
<dbReference type="PANTHER" id="PTHR31286:SF163">
    <property type="entry name" value="ZINC KNUCKLE CX2CX4HX4C DOMAIN-CONTAINING PROTEIN"/>
    <property type="match status" value="1"/>
</dbReference>
<evidence type="ECO:0000313" key="4">
    <source>
        <dbReference type="EMBL" id="RID68355.1"/>
    </source>
</evidence>
<feature type="compositionally biased region" description="Basic and acidic residues" evidence="1">
    <location>
        <begin position="1"/>
        <end position="14"/>
    </location>
</feature>
<feature type="region of interest" description="Disordered" evidence="1">
    <location>
        <begin position="332"/>
        <end position="369"/>
    </location>
</feature>
<evidence type="ECO:0008006" key="6">
    <source>
        <dbReference type="Google" id="ProtNLM"/>
    </source>
</evidence>
<dbReference type="EMBL" id="CM010630">
    <property type="protein sequence ID" value="RID68355.1"/>
    <property type="molecule type" value="Genomic_DNA"/>
</dbReference>
<dbReference type="Pfam" id="PF14392">
    <property type="entry name" value="zf-CCHC_4"/>
    <property type="match status" value="1"/>
</dbReference>
<feature type="region of interest" description="Disordered" evidence="1">
    <location>
        <begin position="226"/>
        <end position="294"/>
    </location>
</feature>
<protein>
    <recommendedName>
        <fullName evidence="6">DUF4283 domain-containing protein</fullName>
    </recommendedName>
</protein>
<feature type="domain" description="Zinc knuckle CX2CX4HX4C" evidence="3">
    <location>
        <begin position="173"/>
        <end position="216"/>
    </location>
</feature>
<reference evidence="4 5" key="1">
    <citation type="submission" date="2018-06" db="EMBL/GenBank/DDBJ databases">
        <title>WGS assembly of Brassica rapa FPsc.</title>
        <authorList>
            <person name="Bowman J."/>
            <person name="Kohchi T."/>
            <person name="Yamato K."/>
            <person name="Jenkins J."/>
            <person name="Shu S."/>
            <person name="Ishizaki K."/>
            <person name="Yamaoka S."/>
            <person name="Nishihama R."/>
            <person name="Nakamura Y."/>
            <person name="Berger F."/>
            <person name="Adam C."/>
            <person name="Aki S."/>
            <person name="Althoff F."/>
            <person name="Araki T."/>
            <person name="Arteaga-Vazquez M."/>
            <person name="Balasubrmanian S."/>
            <person name="Bauer D."/>
            <person name="Boehm C."/>
            <person name="Briginshaw L."/>
            <person name="Caballero-Perez J."/>
            <person name="Catarino B."/>
            <person name="Chen F."/>
            <person name="Chiyoda S."/>
            <person name="Chovatia M."/>
            <person name="Davies K."/>
            <person name="Delmans M."/>
            <person name="Demura T."/>
            <person name="Dierschke T."/>
            <person name="Dolan L."/>
            <person name="Dorantes-Acosta A."/>
            <person name="Eklund D."/>
            <person name="Florent S."/>
            <person name="Flores-Sandoval E."/>
            <person name="Fujiyama A."/>
            <person name="Fukuzawa H."/>
            <person name="Galik B."/>
            <person name="Grimanelli D."/>
            <person name="Grimwood J."/>
            <person name="Grossniklaus U."/>
            <person name="Hamada T."/>
            <person name="Haseloff J."/>
            <person name="Hetherington A."/>
            <person name="Higo A."/>
            <person name="Hirakawa Y."/>
            <person name="Hundley H."/>
            <person name="Ikeda Y."/>
            <person name="Inoue K."/>
            <person name="Inoue S."/>
            <person name="Ishida S."/>
            <person name="Jia Q."/>
            <person name="Kakita M."/>
            <person name="Kanazawa T."/>
            <person name="Kawai Y."/>
            <person name="Kawashima T."/>
            <person name="Kennedy M."/>
            <person name="Kinose K."/>
            <person name="Kinoshita T."/>
            <person name="Kohara Y."/>
            <person name="Koide E."/>
            <person name="Komatsu K."/>
            <person name="Kopischke S."/>
            <person name="Kubo M."/>
            <person name="Kyozuka J."/>
            <person name="Lagercrantz U."/>
            <person name="Lin S."/>
            <person name="Lindquist E."/>
            <person name="Lipzen A."/>
            <person name="Lu C."/>
            <person name="Luna E."/>
            <person name="Martienssen R."/>
            <person name="Minamino N."/>
            <person name="Mizutani M."/>
            <person name="Mizutani M."/>
            <person name="Mochizuki N."/>
            <person name="Monte I."/>
            <person name="Mosher R."/>
            <person name="Nagasaki H."/>
            <person name="Nakagami H."/>
            <person name="Naramoto S."/>
            <person name="Nishitani K."/>
            <person name="Ohtani M."/>
            <person name="Okamoto T."/>
            <person name="Okumura M."/>
            <person name="Phillips J."/>
            <person name="Pollak B."/>
            <person name="Reinders A."/>
            <person name="Roevekamp M."/>
            <person name="Sano R."/>
            <person name="Sawa S."/>
            <person name="Schmid M."/>
            <person name="Shirakawa M."/>
            <person name="Solano R."/>
            <person name="Spunde A."/>
            <person name="Suetsugu N."/>
            <person name="Sugano S."/>
            <person name="Sugiyama A."/>
            <person name="Sun R."/>
            <person name="Suzuki Y."/>
            <person name="Takenaka M."/>
            <person name="Takezawa D."/>
            <person name="Tomogane H."/>
            <person name="Tsuzuki M."/>
            <person name="Ueda T."/>
            <person name="Umeda M."/>
            <person name="Ward J."/>
            <person name="Watanabe Y."/>
            <person name="Yazaki K."/>
            <person name="Yokoyama R."/>
            <person name="Yoshitake Y."/>
            <person name="Yotsui I."/>
            <person name="Zachgo S."/>
            <person name="Schmutz J."/>
        </authorList>
    </citation>
    <scope>NUCLEOTIDE SEQUENCE [LARGE SCALE GENOMIC DNA]</scope>
    <source>
        <strain evidence="5">cv. B-3</strain>
    </source>
</reference>
<feature type="domain" description="DUF4283" evidence="2">
    <location>
        <begin position="37"/>
        <end position="116"/>
    </location>
</feature>
<dbReference type="AlphaFoldDB" id="A0A397ZT08"/>
<evidence type="ECO:0000256" key="1">
    <source>
        <dbReference type="SAM" id="MobiDB-lite"/>
    </source>
</evidence>
<dbReference type="InterPro" id="IPR025558">
    <property type="entry name" value="DUF4283"/>
</dbReference>
<dbReference type="PANTHER" id="PTHR31286">
    <property type="entry name" value="GLYCINE-RICH CELL WALL STRUCTURAL PROTEIN 1.8-LIKE"/>
    <property type="match status" value="1"/>
</dbReference>
<evidence type="ECO:0000259" key="2">
    <source>
        <dbReference type="Pfam" id="PF14111"/>
    </source>
</evidence>
<feature type="compositionally biased region" description="Basic and acidic residues" evidence="1">
    <location>
        <begin position="261"/>
        <end position="270"/>
    </location>
</feature>
<accession>A0A397ZT08</accession>
<dbReference type="Pfam" id="PF14111">
    <property type="entry name" value="DUF4283"/>
    <property type="match status" value="1"/>
</dbReference>
<feature type="compositionally biased region" description="Basic and acidic residues" evidence="1">
    <location>
        <begin position="279"/>
        <end position="294"/>
    </location>
</feature>
<name>A0A397ZT08_BRACM</name>
<evidence type="ECO:0000313" key="5">
    <source>
        <dbReference type="Proteomes" id="UP000264353"/>
    </source>
</evidence>
<feature type="compositionally biased region" description="Polar residues" evidence="1">
    <location>
        <begin position="240"/>
        <end position="258"/>
    </location>
</feature>
<dbReference type="Proteomes" id="UP000264353">
    <property type="component" value="Chromosome A3"/>
</dbReference>
<proteinExistence type="predicted"/>
<evidence type="ECO:0000259" key="3">
    <source>
        <dbReference type="Pfam" id="PF14392"/>
    </source>
</evidence>
<feature type="region of interest" description="Disordered" evidence="1">
    <location>
        <begin position="1"/>
        <end position="29"/>
    </location>
</feature>
<feature type="compositionally biased region" description="Low complexity" evidence="1">
    <location>
        <begin position="340"/>
        <end position="351"/>
    </location>
</feature>
<feature type="compositionally biased region" description="Basic and acidic residues" evidence="1">
    <location>
        <begin position="355"/>
        <end position="369"/>
    </location>
</feature>
<organism evidence="4 5">
    <name type="scientific">Brassica campestris</name>
    <name type="common">Field mustard</name>
    <dbReference type="NCBI Taxonomy" id="3711"/>
    <lineage>
        <taxon>Eukaryota</taxon>
        <taxon>Viridiplantae</taxon>
        <taxon>Streptophyta</taxon>
        <taxon>Embryophyta</taxon>
        <taxon>Tracheophyta</taxon>
        <taxon>Spermatophyta</taxon>
        <taxon>Magnoliopsida</taxon>
        <taxon>eudicotyledons</taxon>
        <taxon>Gunneridae</taxon>
        <taxon>Pentapetalae</taxon>
        <taxon>rosids</taxon>
        <taxon>malvids</taxon>
        <taxon>Brassicales</taxon>
        <taxon>Brassicaceae</taxon>
        <taxon>Brassiceae</taxon>
        <taxon>Brassica</taxon>
    </lineage>
</organism>